<evidence type="ECO:0000256" key="2">
    <source>
        <dbReference type="ARBA" id="ARBA00035112"/>
    </source>
</evidence>
<dbReference type="Pfam" id="PF11807">
    <property type="entry name" value="UstYa"/>
    <property type="match status" value="1"/>
</dbReference>
<dbReference type="PANTHER" id="PTHR33365">
    <property type="entry name" value="YALI0B05434P"/>
    <property type="match status" value="1"/>
</dbReference>
<dbReference type="AlphaFoldDB" id="A0A8H6VL78"/>
<organism evidence="5 6">
    <name type="scientific">Pseudocercospora fuligena</name>
    <dbReference type="NCBI Taxonomy" id="685502"/>
    <lineage>
        <taxon>Eukaryota</taxon>
        <taxon>Fungi</taxon>
        <taxon>Dikarya</taxon>
        <taxon>Ascomycota</taxon>
        <taxon>Pezizomycotina</taxon>
        <taxon>Dothideomycetes</taxon>
        <taxon>Dothideomycetidae</taxon>
        <taxon>Mycosphaerellales</taxon>
        <taxon>Mycosphaerellaceae</taxon>
        <taxon>Pseudocercospora</taxon>
    </lineage>
</organism>
<name>A0A8H6VL78_9PEZI</name>
<sequence length="297" mass="34538">MHHKYTAIRHEEEREEDEEENVERKKGFPSNTIPTQNTQPLRPRNVRVVLITILSTIFFVLGTVLGSFLEQKYTKPSKSFQSLGSSTTGYKTEKLLPSQALTLTLRTFEGGNPYFLKNGTEIISLDPRAPKYVSTNPSDDENEINENWNYILYGRYFPISVQEGREIWGEEYTQYERNGDHNGDWDIIAGGFDTFHSLHCLNELRKRFNPEFYPPTELHGPIHDQHCINHLRQVLQCSSEATIIPSLYRPTIGIQYSDAAAQTHVCRDFRAMFNFTRERYSRLQNGVLTEWREAPVW</sequence>
<feature type="transmembrane region" description="Helical" evidence="4">
    <location>
        <begin position="48"/>
        <end position="69"/>
    </location>
</feature>
<feature type="compositionally biased region" description="Polar residues" evidence="3">
    <location>
        <begin position="29"/>
        <end position="39"/>
    </location>
</feature>
<evidence type="ECO:0000313" key="6">
    <source>
        <dbReference type="Proteomes" id="UP000660729"/>
    </source>
</evidence>
<keyword evidence="4" id="KW-0812">Transmembrane</keyword>
<protein>
    <recommendedName>
        <fullName evidence="7">DUF3328 domain-containing protein</fullName>
    </recommendedName>
</protein>
<dbReference type="Proteomes" id="UP000660729">
    <property type="component" value="Unassembled WGS sequence"/>
</dbReference>
<proteinExistence type="inferred from homology"/>
<evidence type="ECO:0000256" key="3">
    <source>
        <dbReference type="SAM" id="MobiDB-lite"/>
    </source>
</evidence>
<evidence type="ECO:0000256" key="1">
    <source>
        <dbReference type="ARBA" id="ARBA00004685"/>
    </source>
</evidence>
<accession>A0A8H6VL78</accession>
<comment type="similarity">
    <text evidence="2">Belongs to the ustYa family.</text>
</comment>
<reference evidence="5" key="1">
    <citation type="submission" date="2020-04" db="EMBL/GenBank/DDBJ databases">
        <title>Draft genome resource of the tomato pathogen Pseudocercospora fuligena.</title>
        <authorList>
            <person name="Zaccaron A."/>
        </authorList>
    </citation>
    <scope>NUCLEOTIDE SEQUENCE</scope>
    <source>
        <strain evidence="5">PF001</strain>
    </source>
</reference>
<dbReference type="GO" id="GO:0043386">
    <property type="term" value="P:mycotoxin biosynthetic process"/>
    <property type="evidence" value="ECO:0007669"/>
    <property type="project" value="InterPro"/>
</dbReference>
<comment type="pathway">
    <text evidence="1">Mycotoxin biosynthesis.</text>
</comment>
<evidence type="ECO:0000256" key="4">
    <source>
        <dbReference type="SAM" id="Phobius"/>
    </source>
</evidence>
<keyword evidence="4" id="KW-0472">Membrane</keyword>
<feature type="region of interest" description="Disordered" evidence="3">
    <location>
        <begin position="1"/>
        <end position="39"/>
    </location>
</feature>
<evidence type="ECO:0000313" key="5">
    <source>
        <dbReference type="EMBL" id="KAF7194472.1"/>
    </source>
</evidence>
<dbReference type="EMBL" id="JABCIY010000061">
    <property type="protein sequence ID" value="KAF7194472.1"/>
    <property type="molecule type" value="Genomic_DNA"/>
</dbReference>
<keyword evidence="6" id="KW-1185">Reference proteome</keyword>
<comment type="caution">
    <text evidence="5">The sequence shown here is derived from an EMBL/GenBank/DDBJ whole genome shotgun (WGS) entry which is preliminary data.</text>
</comment>
<gene>
    <name evidence="5" type="ORF">HII31_04277</name>
</gene>
<dbReference type="OrthoDB" id="3687641at2759"/>
<dbReference type="PANTHER" id="PTHR33365:SF4">
    <property type="entry name" value="CYCLOCHLOROTINE BIOSYNTHESIS PROTEIN O"/>
    <property type="match status" value="1"/>
</dbReference>
<keyword evidence="4" id="KW-1133">Transmembrane helix</keyword>
<dbReference type="InterPro" id="IPR021765">
    <property type="entry name" value="UstYa-like"/>
</dbReference>
<evidence type="ECO:0008006" key="7">
    <source>
        <dbReference type="Google" id="ProtNLM"/>
    </source>
</evidence>